<evidence type="ECO:0008006" key="3">
    <source>
        <dbReference type="Google" id="ProtNLM"/>
    </source>
</evidence>
<dbReference type="EMBL" id="CAVLGL010000093">
    <property type="protein sequence ID" value="CAK1595724.1"/>
    <property type="molecule type" value="Genomic_DNA"/>
</dbReference>
<gene>
    <name evidence="1" type="ORF">PARMNEM_LOCUS15158</name>
</gene>
<accession>A0AAV1LKQ4</accession>
<keyword evidence="2" id="KW-1185">Reference proteome</keyword>
<dbReference type="InterPro" id="IPR006912">
    <property type="entry name" value="Harbinger_derived_prot"/>
</dbReference>
<dbReference type="Pfam" id="PF04827">
    <property type="entry name" value="Plant_tran"/>
    <property type="match status" value="1"/>
</dbReference>
<sequence length="96" mass="11173">MSRARRTVENAFGILSARFRVLRATISLDPEKTTTLIMTCVLLHNFLRKTGSSMIYAPSQYYDSEDEITDDGREIRKEFAEYFSNEGLLDWASKYY</sequence>
<protein>
    <recommendedName>
        <fullName evidence="3">DDE Tnp4 domain-containing protein</fullName>
    </recommendedName>
</protein>
<reference evidence="1 2" key="1">
    <citation type="submission" date="2023-11" db="EMBL/GenBank/DDBJ databases">
        <authorList>
            <person name="Hedman E."/>
            <person name="Englund M."/>
            <person name="Stromberg M."/>
            <person name="Nyberg Akerstrom W."/>
            <person name="Nylinder S."/>
            <person name="Jareborg N."/>
            <person name="Kallberg Y."/>
            <person name="Kronander E."/>
        </authorList>
    </citation>
    <scope>NUCLEOTIDE SEQUENCE [LARGE SCALE GENOMIC DNA]</scope>
</reference>
<name>A0AAV1LKQ4_9NEOP</name>
<evidence type="ECO:0000313" key="2">
    <source>
        <dbReference type="Proteomes" id="UP001314205"/>
    </source>
</evidence>
<proteinExistence type="predicted"/>
<dbReference type="AlphaFoldDB" id="A0AAV1LKQ4"/>
<comment type="caution">
    <text evidence="1">The sequence shown here is derived from an EMBL/GenBank/DDBJ whole genome shotgun (WGS) entry which is preliminary data.</text>
</comment>
<evidence type="ECO:0000313" key="1">
    <source>
        <dbReference type="EMBL" id="CAK1595724.1"/>
    </source>
</evidence>
<dbReference type="Proteomes" id="UP001314205">
    <property type="component" value="Unassembled WGS sequence"/>
</dbReference>
<organism evidence="1 2">
    <name type="scientific">Parnassius mnemosyne</name>
    <name type="common">clouded apollo</name>
    <dbReference type="NCBI Taxonomy" id="213953"/>
    <lineage>
        <taxon>Eukaryota</taxon>
        <taxon>Metazoa</taxon>
        <taxon>Ecdysozoa</taxon>
        <taxon>Arthropoda</taxon>
        <taxon>Hexapoda</taxon>
        <taxon>Insecta</taxon>
        <taxon>Pterygota</taxon>
        <taxon>Neoptera</taxon>
        <taxon>Endopterygota</taxon>
        <taxon>Lepidoptera</taxon>
        <taxon>Glossata</taxon>
        <taxon>Ditrysia</taxon>
        <taxon>Papilionoidea</taxon>
        <taxon>Papilionidae</taxon>
        <taxon>Parnassiinae</taxon>
        <taxon>Parnassini</taxon>
        <taxon>Parnassius</taxon>
        <taxon>Driopa</taxon>
    </lineage>
</organism>